<dbReference type="InterPro" id="IPR036871">
    <property type="entry name" value="PX_dom_sf"/>
</dbReference>
<reference evidence="3" key="1">
    <citation type="submission" date="2024-01" db="EMBL/GenBank/DDBJ databases">
        <authorList>
            <person name="Webb A."/>
        </authorList>
    </citation>
    <scope>NUCLEOTIDE SEQUENCE</scope>
    <source>
        <strain evidence="3">Pm1</strain>
    </source>
</reference>
<gene>
    <name evidence="3" type="ORF">PM001_LOCUS33228</name>
</gene>
<dbReference type="CDD" id="cd06093">
    <property type="entry name" value="PX_domain"/>
    <property type="match status" value="1"/>
</dbReference>
<dbReference type="InterPro" id="IPR001683">
    <property type="entry name" value="PX_dom"/>
</dbReference>
<dbReference type="Gene3D" id="3.30.1520.10">
    <property type="entry name" value="Phox-like domain"/>
    <property type="match status" value="1"/>
</dbReference>
<dbReference type="SUPFAM" id="SSF64268">
    <property type="entry name" value="PX domain"/>
    <property type="match status" value="1"/>
</dbReference>
<feature type="region of interest" description="Disordered" evidence="1">
    <location>
        <begin position="309"/>
        <end position="344"/>
    </location>
</feature>
<dbReference type="Pfam" id="PF00787">
    <property type="entry name" value="PX"/>
    <property type="match status" value="1"/>
</dbReference>
<feature type="domain" description="PX" evidence="2">
    <location>
        <begin position="352"/>
        <end position="461"/>
    </location>
</feature>
<sequence length="461" mass="47643">MGCSHSTSAADDATSAVDVLPVESVDPPAVGTCDQASGAGSSHEGAVQSTVDDVVPVAGAASLEAVAEEAHADEEAVHVEEEAAGVEEGGEVIEVEGAGAVSVDEPLQVEETVNGATTENEVAGTEEVAEVAVAAVEGEVEVEELVPATAMEDLVYTEADAAAVKDLVSTVEAAAVPLENESAEAETACEEPIKIEEAVGASAVEEIVETEIAGPAEAVEEGIETGEAVTDRAVEKSVEVEEAPAAEADLEVVEQSAEASAPALVDEVALPLDDDIPVEEVKEAHVIVGEKNVPTEAKPDEVTDVAESVDEEDASVSKSAVDVTAEEAAPVNENTSEEVSIARVSETKPAESSVLTFTAEDVTFDDNGVAFYNYDGSSFSSESSKNDVHVSKRYSEFKALHAQLTDEQITDLPALPKAPFLQARNSPRMLEDRKTGFSALLNAIAAHPTASQSDAFKAFLA</sequence>
<evidence type="ECO:0000313" key="4">
    <source>
        <dbReference type="Proteomes" id="UP001162060"/>
    </source>
</evidence>
<name>A0AAV1VP81_9STRA</name>
<dbReference type="Proteomes" id="UP001162060">
    <property type="component" value="Unassembled WGS sequence"/>
</dbReference>
<comment type="caution">
    <text evidence="3">The sequence shown here is derived from an EMBL/GenBank/DDBJ whole genome shotgun (WGS) entry which is preliminary data.</text>
</comment>
<dbReference type="PROSITE" id="PS50195">
    <property type="entry name" value="PX"/>
    <property type="match status" value="1"/>
</dbReference>
<feature type="region of interest" description="Disordered" evidence="1">
    <location>
        <begin position="25"/>
        <end position="47"/>
    </location>
</feature>
<evidence type="ECO:0000313" key="3">
    <source>
        <dbReference type="EMBL" id="CAK7948078.1"/>
    </source>
</evidence>
<protein>
    <recommendedName>
        <fullName evidence="2">PX domain-containing protein</fullName>
    </recommendedName>
</protein>
<evidence type="ECO:0000256" key="1">
    <source>
        <dbReference type="SAM" id="MobiDB-lite"/>
    </source>
</evidence>
<accession>A0AAV1VP81</accession>
<dbReference type="EMBL" id="CAKLBY020000392">
    <property type="protein sequence ID" value="CAK7948078.1"/>
    <property type="molecule type" value="Genomic_DNA"/>
</dbReference>
<organism evidence="3 4">
    <name type="scientific">Peronospora matthiolae</name>
    <dbReference type="NCBI Taxonomy" id="2874970"/>
    <lineage>
        <taxon>Eukaryota</taxon>
        <taxon>Sar</taxon>
        <taxon>Stramenopiles</taxon>
        <taxon>Oomycota</taxon>
        <taxon>Peronosporomycetes</taxon>
        <taxon>Peronosporales</taxon>
        <taxon>Peronosporaceae</taxon>
        <taxon>Peronospora</taxon>
    </lineage>
</organism>
<evidence type="ECO:0000259" key="2">
    <source>
        <dbReference type="PROSITE" id="PS50195"/>
    </source>
</evidence>
<proteinExistence type="predicted"/>
<dbReference type="GO" id="GO:0035091">
    <property type="term" value="F:phosphatidylinositol binding"/>
    <property type="evidence" value="ECO:0007669"/>
    <property type="project" value="InterPro"/>
</dbReference>
<dbReference type="AlphaFoldDB" id="A0AAV1VP81"/>